<proteinExistence type="predicted"/>
<sequence>MNLAATTNVLGMKELWRFEMSPMLAFLSVAAPLAGLGLMQLQARLERWDYERHAED</sequence>
<accession>A0A7Z7IJE7</accession>
<evidence type="ECO:0000313" key="3">
    <source>
        <dbReference type="Proteomes" id="UP000554965"/>
    </source>
</evidence>
<organism evidence="2 3">
    <name type="scientific">Mycobacterium simulans</name>
    <dbReference type="NCBI Taxonomy" id="627089"/>
    <lineage>
        <taxon>Bacteria</taxon>
        <taxon>Bacillati</taxon>
        <taxon>Actinomycetota</taxon>
        <taxon>Actinomycetes</taxon>
        <taxon>Mycobacteriales</taxon>
        <taxon>Mycobacteriaceae</taxon>
        <taxon>Mycobacterium</taxon>
    </lineage>
</organism>
<reference evidence="2 3" key="1">
    <citation type="submission" date="2017-10" db="EMBL/GenBank/DDBJ databases">
        <authorList>
            <consortium name="Urmite Genomes"/>
        </authorList>
    </citation>
    <scope>NUCLEOTIDE SEQUENCE [LARGE SCALE GENOMIC DNA]</scope>
    <source>
        <strain evidence="2 3">FB-527</strain>
    </source>
</reference>
<dbReference type="EMBL" id="OCTY01000002">
    <property type="protein sequence ID" value="SOJ53249.1"/>
    <property type="molecule type" value="Genomic_DNA"/>
</dbReference>
<keyword evidence="1" id="KW-0472">Membrane</keyword>
<feature type="transmembrane region" description="Helical" evidence="1">
    <location>
        <begin position="20"/>
        <end position="39"/>
    </location>
</feature>
<dbReference type="Proteomes" id="UP000554965">
    <property type="component" value="Unassembled WGS sequence"/>
</dbReference>
<dbReference type="AlphaFoldDB" id="A0A7Z7IJE7"/>
<evidence type="ECO:0000313" key="2">
    <source>
        <dbReference type="EMBL" id="SOJ53249.1"/>
    </source>
</evidence>
<name>A0A7Z7IJE7_9MYCO</name>
<keyword evidence="1" id="KW-1133">Transmembrane helix</keyword>
<keyword evidence="1" id="KW-0812">Transmembrane</keyword>
<gene>
    <name evidence="2" type="ORF">MSIMFB_00750</name>
</gene>
<keyword evidence="3" id="KW-1185">Reference proteome</keyword>
<evidence type="ECO:0000256" key="1">
    <source>
        <dbReference type="SAM" id="Phobius"/>
    </source>
</evidence>
<comment type="caution">
    <text evidence="2">The sequence shown here is derived from an EMBL/GenBank/DDBJ whole genome shotgun (WGS) entry which is preliminary data.</text>
</comment>
<protein>
    <submittedName>
        <fullName evidence="2">Uncharacterized protein</fullName>
    </submittedName>
</protein>